<dbReference type="EMBL" id="MAPZ01000011">
    <property type="protein sequence ID" value="OBY11664.1"/>
    <property type="molecule type" value="Genomic_DNA"/>
</dbReference>
<evidence type="ECO:0000313" key="2">
    <source>
        <dbReference type="EMBL" id="OBY11664.1"/>
    </source>
</evidence>
<evidence type="ECO:0000313" key="3">
    <source>
        <dbReference type="Proteomes" id="UP000092714"/>
    </source>
</evidence>
<reference evidence="2 3" key="1">
    <citation type="submission" date="2016-06" db="EMBL/GenBank/DDBJ databases">
        <authorList>
            <person name="Kjaerup R.B."/>
            <person name="Dalgaard T.S."/>
            <person name="Juul-Madsen H.R."/>
        </authorList>
    </citation>
    <scope>NUCLEOTIDE SEQUENCE [LARGE SCALE GENOMIC DNA]</scope>
    <source>
        <strain evidence="2 3">373-A1</strain>
    </source>
</reference>
<gene>
    <name evidence="2" type="ORF">CP373A1_04535</name>
</gene>
<dbReference type="Gene3D" id="3.90.550.10">
    <property type="entry name" value="Spore Coat Polysaccharide Biosynthesis Protein SpsA, Chain A"/>
    <property type="match status" value="1"/>
</dbReference>
<dbReference type="Proteomes" id="UP000092714">
    <property type="component" value="Unassembled WGS sequence"/>
</dbReference>
<keyword evidence="3" id="KW-1185">Reference proteome</keyword>
<dbReference type="AlphaFoldDB" id="A0A1B8RSG6"/>
<dbReference type="OrthoDB" id="5180856at2"/>
<name>A0A1B8RSG6_9CLOT</name>
<feature type="domain" description="Glycosyltransferase 2-like" evidence="1">
    <location>
        <begin position="8"/>
        <end position="143"/>
    </location>
</feature>
<dbReference type="SUPFAM" id="SSF53448">
    <property type="entry name" value="Nucleotide-diphospho-sugar transferases"/>
    <property type="match status" value="1"/>
</dbReference>
<dbReference type="InterPro" id="IPR001173">
    <property type="entry name" value="Glyco_trans_2-like"/>
</dbReference>
<dbReference type="CDD" id="cd00761">
    <property type="entry name" value="Glyco_tranf_GTA_type"/>
    <property type="match status" value="1"/>
</dbReference>
<accession>A0A1B8RSG6</accession>
<evidence type="ECO:0000259" key="1">
    <source>
        <dbReference type="Pfam" id="PF00535"/>
    </source>
</evidence>
<dbReference type="InterPro" id="IPR029044">
    <property type="entry name" value="Nucleotide-diphossugar_trans"/>
</dbReference>
<dbReference type="PANTHER" id="PTHR33604">
    <property type="entry name" value="OSJNBA0004B13.7 PROTEIN"/>
    <property type="match status" value="1"/>
</dbReference>
<proteinExistence type="predicted"/>
<dbReference type="Pfam" id="PF00535">
    <property type="entry name" value="Glycos_transf_2"/>
    <property type="match status" value="1"/>
</dbReference>
<dbReference type="PANTHER" id="PTHR33604:SF3">
    <property type="entry name" value="OSJNBA0004B13.7 PROTEIN"/>
    <property type="match status" value="1"/>
</dbReference>
<organism evidence="2 3">
    <name type="scientific">Clostridium paraputrificum</name>
    <dbReference type="NCBI Taxonomy" id="29363"/>
    <lineage>
        <taxon>Bacteria</taxon>
        <taxon>Bacillati</taxon>
        <taxon>Bacillota</taxon>
        <taxon>Clostridia</taxon>
        <taxon>Eubacteriales</taxon>
        <taxon>Clostridiaceae</taxon>
        <taxon>Clostridium</taxon>
    </lineage>
</organism>
<dbReference type="RefSeq" id="WP_065254400.1">
    <property type="nucleotide sequence ID" value="NZ_MAPZ01000011.1"/>
</dbReference>
<sequence>MDKVNFAIVVTAYNRAEPLTKLLESLSQIKTQYYSIPLIISIDNQGTSEVNKVAKEFEWKYGEKQVVIHSEKKGLRAHFIWAGDQTEKFDNVLFLEDDLYVSPYVVDFVEFVIKKYENDERISAASLYNPILCEFDKTKFYQYQDGYDNYFFQHPYWGNVWFKEPWKEFKKWLKNYKYVPEKLPENVQNWKETSFKKLYVQYLIEMNRYVVYPRVSYVTNMGETGLHSKFDFNQFQTVVQQGKALFNYSSFDESDCVYDAFFEMSSHVIKKLNPELNNYDFVMDTRGLHSYYGTEYTLTSRKTTHAVKTFGKRFRPVETNVILNCKGNGLSLSKVEDIIYDSNFEKHYIVNDVLHNNYNLGLKEVWACFFHTIKEKILKKM</sequence>
<protein>
    <recommendedName>
        <fullName evidence="1">Glycosyltransferase 2-like domain-containing protein</fullName>
    </recommendedName>
</protein>
<comment type="caution">
    <text evidence="2">The sequence shown here is derived from an EMBL/GenBank/DDBJ whole genome shotgun (WGS) entry which is preliminary data.</text>
</comment>